<dbReference type="AlphaFoldDB" id="A0AA36JKR1"/>
<gene>
    <name evidence="2" type="ORF">EVOR1521_LOCUS29573</name>
</gene>
<comment type="caution">
    <text evidence="2">The sequence shown here is derived from an EMBL/GenBank/DDBJ whole genome shotgun (WGS) entry which is preliminary data.</text>
</comment>
<evidence type="ECO:0000313" key="3">
    <source>
        <dbReference type="Proteomes" id="UP001178507"/>
    </source>
</evidence>
<evidence type="ECO:0000313" key="2">
    <source>
        <dbReference type="EMBL" id="CAJ1408010.1"/>
    </source>
</evidence>
<organism evidence="2 3">
    <name type="scientific">Effrenium voratum</name>
    <dbReference type="NCBI Taxonomy" id="2562239"/>
    <lineage>
        <taxon>Eukaryota</taxon>
        <taxon>Sar</taxon>
        <taxon>Alveolata</taxon>
        <taxon>Dinophyceae</taxon>
        <taxon>Suessiales</taxon>
        <taxon>Symbiodiniaceae</taxon>
        <taxon>Effrenium</taxon>
    </lineage>
</organism>
<dbReference type="Proteomes" id="UP001178507">
    <property type="component" value="Unassembled WGS sequence"/>
</dbReference>
<sequence length="183" mass="20210">MMRSPRARSKLAAGGLAAVAIWMAGAGWRQSVAFLPGQANSRRELLASAMLLSFPTRANAERLGAKNRISSLSLENDVESGNFDGYDMEGTMSRLGDKLSAGYEKVKPVCEEVSIIANGGSRTSLDDSTKRYVCDRNDLQKQKEEKGEYSYINAAKDVKAEERAQKQAEKEERIRRSKSIVTR</sequence>
<reference evidence="2" key="1">
    <citation type="submission" date="2023-08" db="EMBL/GenBank/DDBJ databases">
        <authorList>
            <person name="Chen Y."/>
            <person name="Shah S."/>
            <person name="Dougan E. K."/>
            <person name="Thang M."/>
            <person name="Chan C."/>
        </authorList>
    </citation>
    <scope>NUCLEOTIDE SEQUENCE</scope>
</reference>
<feature type="region of interest" description="Disordered" evidence="1">
    <location>
        <begin position="158"/>
        <end position="183"/>
    </location>
</feature>
<evidence type="ECO:0000256" key="1">
    <source>
        <dbReference type="SAM" id="MobiDB-lite"/>
    </source>
</evidence>
<proteinExistence type="predicted"/>
<feature type="compositionally biased region" description="Basic and acidic residues" evidence="1">
    <location>
        <begin position="158"/>
        <end position="174"/>
    </location>
</feature>
<keyword evidence="3" id="KW-1185">Reference proteome</keyword>
<dbReference type="EMBL" id="CAUJNA010003701">
    <property type="protein sequence ID" value="CAJ1408010.1"/>
    <property type="molecule type" value="Genomic_DNA"/>
</dbReference>
<accession>A0AA36JKR1</accession>
<name>A0AA36JKR1_9DINO</name>
<protein>
    <submittedName>
        <fullName evidence="2">Uncharacterized protein</fullName>
    </submittedName>
</protein>